<sequence>MIRSEYKALGATLLAVVLTSCAGLPAPETLSSAMGGPQKAVMKAAGDIPPAPEHTWPDINQDLNDRRADGFGLVPMPDMERYLNGLLQKIKTVTGTTDWPGSVHITAETSLKASSSPAGNIYLSIGWLQSAESEDEIFGLLAHEYGHIYLNHYAVYDVKNAGDSSALLAGVTWSIVNRNITDHGWNGLDKIAVVQTIGSTVFIPAWQRHIEEQADLFGATVSLRCNYSYIHGFKAFLERIDTYDRQAKDRDKKLLEAQNEAIHVQIRKQTLASVAKSPPPPVVASDAAAPLQALAGINDALRQLNDALIEGQISLKEKSFDATQAIDGALVAGSAAIRDTHPEGAAREDDLSKEVASLLPAKRPAPRIKPWEAARNQPQTKLILAHYALIPQIEMLQAQRRYPEALKLAQQAASGPTLNDGMPDFYLGNLLVLARASGKPTTTQIFMRNLSSRERSWKLQLALAHLMLGENRDQAQNYLQQQFAYFGEAPATWPDVIAFYRDSGDIKRSKDMANICAIKMPSYRPSCLAMSQTPAELAEQKAKIDAHTKMVVDNASKRWFKQ</sequence>
<proteinExistence type="predicted"/>
<dbReference type="EMBL" id="JACFYJ010000003">
    <property type="protein sequence ID" value="MEI5996283.1"/>
    <property type="molecule type" value="Genomic_DNA"/>
</dbReference>
<dbReference type="Pfam" id="PF01435">
    <property type="entry name" value="Peptidase_M48"/>
    <property type="match status" value="1"/>
</dbReference>
<evidence type="ECO:0000259" key="8">
    <source>
        <dbReference type="Pfam" id="PF01435"/>
    </source>
</evidence>
<dbReference type="GO" id="GO:0008237">
    <property type="term" value="F:metallopeptidase activity"/>
    <property type="evidence" value="ECO:0007669"/>
    <property type="project" value="UniProtKB-KW"/>
</dbReference>
<comment type="cofactor">
    <cofactor evidence="1">
        <name>Zn(2+)</name>
        <dbReference type="ChEBI" id="CHEBI:29105"/>
    </cofactor>
</comment>
<organism evidence="9 10">
    <name type="scientific">Paraburkholderia bengalensis</name>
    <dbReference type="NCBI Taxonomy" id="2747562"/>
    <lineage>
        <taxon>Bacteria</taxon>
        <taxon>Pseudomonadati</taxon>
        <taxon>Pseudomonadota</taxon>
        <taxon>Betaproteobacteria</taxon>
        <taxon>Burkholderiales</taxon>
        <taxon>Burkholderiaceae</taxon>
        <taxon>Paraburkholderia</taxon>
    </lineage>
</organism>
<protein>
    <submittedName>
        <fullName evidence="9">M48 family metalloprotease</fullName>
    </submittedName>
</protein>
<evidence type="ECO:0000256" key="7">
    <source>
        <dbReference type="SAM" id="SignalP"/>
    </source>
</evidence>
<evidence type="ECO:0000313" key="10">
    <source>
        <dbReference type="Proteomes" id="UP001386437"/>
    </source>
</evidence>
<gene>
    <name evidence="9" type="ORF">H3V53_03395</name>
</gene>
<name>A0ABU8IL14_9BURK</name>
<evidence type="ECO:0000313" key="9">
    <source>
        <dbReference type="EMBL" id="MEI5996283.1"/>
    </source>
</evidence>
<comment type="caution">
    <text evidence="9">The sequence shown here is derived from an EMBL/GenBank/DDBJ whole genome shotgun (WGS) entry which is preliminary data.</text>
</comment>
<evidence type="ECO:0000256" key="6">
    <source>
        <dbReference type="ARBA" id="ARBA00023049"/>
    </source>
</evidence>
<feature type="domain" description="Peptidase M48" evidence="8">
    <location>
        <begin position="116"/>
        <end position="351"/>
    </location>
</feature>
<keyword evidence="6 9" id="KW-0482">Metalloprotease</keyword>
<reference evidence="9 10" key="1">
    <citation type="journal article" date="2022" name="Arch. Microbiol.">
        <title>Paraburkholderia bengalensis sp. nov. isolated from roots of Oryza sativa, IR64.</title>
        <authorList>
            <person name="Nag P."/>
            <person name="Mondal N."/>
            <person name="Sarkar J."/>
            <person name="Das S."/>
        </authorList>
    </citation>
    <scope>NUCLEOTIDE SEQUENCE [LARGE SCALE GENOMIC DNA]</scope>
    <source>
        <strain evidence="9 10">IR64_4_BI</strain>
    </source>
</reference>
<evidence type="ECO:0000256" key="2">
    <source>
        <dbReference type="ARBA" id="ARBA00022670"/>
    </source>
</evidence>
<accession>A0ABU8IL14</accession>
<evidence type="ECO:0000256" key="1">
    <source>
        <dbReference type="ARBA" id="ARBA00001947"/>
    </source>
</evidence>
<dbReference type="InterPro" id="IPR001915">
    <property type="entry name" value="Peptidase_M48"/>
</dbReference>
<keyword evidence="5" id="KW-0862">Zinc</keyword>
<evidence type="ECO:0000256" key="4">
    <source>
        <dbReference type="ARBA" id="ARBA00022801"/>
    </source>
</evidence>
<keyword evidence="3" id="KW-0479">Metal-binding</keyword>
<keyword evidence="4" id="KW-0378">Hydrolase</keyword>
<dbReference type="RefSeq" id="WP_336596720.1">
    <property type="nucleotide sequence ID" value="NZ_JACFYJ010000003.1"/>
</dbReference>
<keyword evidence="10" id="KW-1185">Reference proteome</keyword>
<feature type="signal peptide" evidence="7">
    <location>
        <begin position="1"/>
        <end position="22"/>
    </location>
</feature>
<feature type="chain" id="PRO_5045294082" evidence="7">
    <location>
        <begin position="23"/>
        <end position="562"/>
    </location>
</feature>
<evidence type="ECO:0000256" key="5">
    <source>
        <dbReference type="ARBA" id="ARBA00022833"/>
    </source>
</evidence>
<keyword evidence="2" id="KW-0645">Protease</keyword>
<dbReference type="Proteomes" id="UP001386437">
    <property type="component" value="Unassembled WGS sequence"/>
</dbReference>
<keyword evidence="7" id="KW-0732">Signal</keyword>
<evidence type="ECO:0000256" key="3">
    <source>
        <dbReference type="ARBA" id="ARBA00022723"/>
    </source>
</evidence>
<dbReference type="PROSITE" id="PS51257">
    <property type="entry name" value="PROKAR_LIPOPROTEIN"/>
    <property type="match status" value="1"/>
</dbReference>